<keyword evidence="2" id="KW-1185">Reference proteome</keyword>
<protein>
    <submittedName>
        <fullName evidence="1">Uncharacterized protein</fullName>
    </submittedName>
</protein>
<dbReference type="SUPFAM" id="SSF57196">
    <property type="entry name" value="EGF/Laminin"/>
    <property type="match status" value="1"/>
</dbReference>
<reference evidence="1 2" key="1">
    <citation type="journal article" date="2023" name="Mol. Biol. Evol.">
        <title>Genomics of Secondarily Temperate Adaptation in the Only Non-Antarctic Icefish.</title>
        <authorList>
            <person name="Rivera-Colon A.G."/>
            <person name="Rayamajhi N."/>
            <person name="Minhas B.F."/>
            <person name="Madrigal G."/>
            <person name="Bilyk K.T."/>
            <person name="Yoon V."/>
            <person name="Hune M."/>
            <person name="Gregory S."/>
            <person name="Cheng C.H.C."/>
            <person name="Catchen J.M."/>
        </authorList>
    </citation>
    <scope>NUCLEOTIDE SEQUENCE [LARGE SCALE GENOMIC DNA]</scope>
    <source>
        <strain evidence="1">JC2023a</strain>
    </source>
</reference>
<sequence>MDMFSVSVFENYIYWSDRTHANGSIKRGNKDNATDSVSLRTGIGVQLKDIKVFNRARQQGTNVCKDKNGGCQQLCLFRGNGQRTCACAHGMLAEDGCSCRDYDGYLLYSERTILKSVHLSDENNLNAPIKPFEDPEHMKNVIALTFDYRGGGGKGANRIFFSDIHFGNIQQISDDGSNRKTVVESEYSHI</sequence>
<dbReference type="EMBL" id="JAULUE010002047">
    <property type="protein sequence ID" value="KAK5912316.1"/>
    <property type="molecule type" value="Genomic_DNA"/>
</dbReference>
<dbReference type="GO" id="GO:0017147">
    <property type="term" value="F:Wnt-protein binding"/>
    <property type="evidence" value="ECO:0007669"/>
    <property type="project" value="TreeGrafter"/>
</dbReference>
<dbReference type="GO" id="GO:0005886">
    <property type="term" value="C:plasma membrane"/>
    <property type="evidence" value="ECO:0007669"/>
    <property type="project" value="TreeGrafter"/>
</dbReference>
<dbReference type="Proteomes" id="UP001335648">
    <property type="component" value="Unassembled WGS sequence"/>
</dbReference>
<dbReference type="PANTHER" id="PTHR46513:SF37">
    <property type="entry name" value="LDL RECEPTOR RELATED PROTEIN 1-RELATED"/>
    <property type="match status" value="1"/>
</dbReference>
<name>A0AAN8CXM3_9TELE</name>
<gene>
    <name evidence="1" type="ORF">CesoFtcFv8_002205</name>
</gene>
<dbReference type="GO" id="GO:0060070">
    <property type="term" value="P:canonical Wnt signaling pathway"/>
    <property type="evidence" value="ECO:0007669"/>
    <property type="project" value="TreeGrafter"/>
</dbReference>
<dbReference type="Gene3D" id="2.120.10.30">
    <property type="entry name" value="TolB, C-terminal domain"/>
    <property type="match status" value="2"/>
</dbReference>
<dbReference type="InterPro" id="IPR050778">
    <property type="entry name" value="Cueball_EGF_LRP_Nidogen"/>
</dbReference>
<accession>A0AAN8CXM3</accession>
<dbReference type="GO" id="GO:0042813">
    <property type="term" value="F:Wnt receptor activity"/>
    <property type="evidence" value="ECO:0007669"/>
    <property type="project" value="TreeGrafter"/>
</dbReference>
<dbReference type="AlphaFoldDB" id="A0AAN8CXM3"/>
<organism evidence="1 2">
    <name type="scientific">Champsocephalus esox</name>
    <name type="common">pike icefish</name>
    <dbReference type="NCBI Taxonomy" id="159716"/>
    <lineage>
        <taxon>Eukaryota</taxon>
        <taxon>Metazoa</taxon>
        <taxon>Chordata</taxon>
        <taxon>Craniata</taxon>
        <taxon>Vertebrata</taxon>
        <taxon>Euteleostomi</taxon>
        <taxon>Actinopterygii</taxon>
        <taxon>Neopterygii</taxon>
        <taxon>Teleostei</taxon>
        <taxon>Neoteleostei</taxon>
        <taxon>Acanthomorphata</taxon>
        <taxon>Eupercaria</taxon>
        <taxon>Perciformes</taxon>
        <taxon>Notothenioidei</taxon>
        <taxon>Channichthyidae</taxon>
        <taxon>Champsocephalus</taxon>
    </lineage>
</organism>
<dbReference type="PANTHER" id="PTHR46513">
    <property type="entry name" value="VITELLOGENIN RECEPTOR-LIKE PROTEIN-RELATED-RELATED"/>
    <property type="match status" value="1"/>
</dbReference>
<proteinExistence type="predicted"/>
<comment type="caution">
    <text evidence="1">The sequence shown here is derived from an EMBL/GenBank/DDBJ whole genome shotgun (WGS) entry which is preliminary data.</text>
</comment>
<dbReference type="InterPro" id="IPR011042">
    <property type="entry name" value="6-blade_b-propeller_TolB-like"/>
</dbReference>
<evidence type="ECO:0000313" key="1">
    <source>
        <dbReference type="EMBL" id="KAK5912316.1"/>
    </source>
</evidence>
<evidence type="ECO:0000313" key="2">
    <source>
        <dbReference type="Proteomes" id="UP001335648"/>
    </source>
</evidence>